<comment type="caution">
    <text evidence="11">The sequence shown here is derived from an EMBL/GenBank/DDBJ whole genome shotgun (WGS) entry which is preliminary data.</text>
</comment>
<evidence type="ECO:0000256" key="9">
    <source>
        <dbReference type="SAM" id="MobiDB-lite"/>
    </source>
</evidence>
<dbReference type="InterPro" id="IPR020966">
    <property type="entry name" value="ALMT"/>
</dbReference>
<feature type="transmembrane region" description="Helical" evidence="10">
    <location>
        <begin position="210"/>
        <end position="230"/>
    </location>
</feature>
<evidence type="ECO:0000256" key="6">
    <source>
        <dbReference type="ARBA" id="ARBA00023065"/>
    </source>
</evidence>
<feature type="transmembrane region" description="Helical" evidence="10">
    <location>
        <begin position="124"/>
        <end position="144"/>
    </location>
</feature>
<evidence type="ECO:0000313" key="11">
    <source>
        <dbReference type="EMBL" id="MQM16231.1"/>
    </source>
</evidence>
<evidence type="ECO:0000256" key="5">
    <source>
        <dbReference type="ARBA" id="ARBA00022989"/>
    </source>
</evidence>
<protein>
    <recommendedName>
        <fullName evidence="13">Aluminum-activated malate transporter 10</fullName>
    </recommendedName>
</protein>
<dbReference type="GO" id="GO:0034220">
    <property type="term" value="P:monoatomic ion transmembrane transport"/>
    <property type="evidence" value="ECO:0007669"/>
    <property type="project" value="UniProtKB-KW"/>
</dbReference>
<evidence type="ECO:0000256" key="4">
    <source>
        <dbReference type="ARBA" id="ARBA00022692"/>
    </source>
</evidence>
<keyword evidence="12" id="KW-1185">Reference proteome</keyword>
<feature type="region of interest" description="Disordered" evidence="9">
    <location>
        <begin position="410"/>
        <end position="433"/>
    </location>
</feature>
<feature type="transmembrane region" description="Helical" evidence="10">
    <location>
        <begin position="98"/>
        <end position="118"/>
    </location>
</feature>
<accession>A0A843XA81</accession>
<feature type="transmembrane region" description="Helical" evidence="10">
    <location>
        <begin position="67"/>
        <end position="86"/>
    </location>
</feature>
<reference evidence="11" key="1">
    <citation type="submission" date="2017-07" db="EMBL/GenBank/DDBJ databases">
        <title>Taro Niue Genome Assembly and Annotation.</title>
        <authorList>
            <person name="Atibalentja N."/>
            <person name="Keating K."/>
            <person name="Fields C.J."/>
        </authorList>
    </citation>
    <scope>NUCLEOTIDE SEQUENCE</scope>
    <source>
        <strain evidence="11">Niue_2</strain>
        <tissue evidence="11">Leaf</tissue>
    </source>
</reference>
<keyword evidence="7 10" id="KW-0472">Membrane</keyword>
<comment type="subcellular location">
    <subcellularLocation>
        <location evidence="1">Membrane</location>
        <topology evidence="1">Multi-pass membrane protein</topology>
    </subcellularLocation>
</comment>
<dbReference type="PANTHER" id="PTHR31086">
    <property type="entry name" value="ALUMINUM-ACTIVATED MALATE TRANSPORTER 10"/>
    <property type="match status" value="1"/>
</dbReference>
<feature type="region of interest" description="Disordered" evidence="9">
    <location>
        <begin position="477"/>
        <end position="525"/>
    </location>
</feature>
<proteinExistence type="inferred from homology"/>
<dbReference type="Proteomes" id="UP000652761">
    <property type="component" value="Unassembled WGS sequence"/>
</dbReference>
<gene>
    <name evidence="11" type="ORF">Taro_049185</name>
</gene>
<dbReference type="OrthoDB" id="68611at2759"/>
<keyword evidence="4 10" id="KW-0812">Transmembrane</keyword>
<keyword evidence="8" id="KW-0407">Ion channel</keyword>
<keyword evidence="6" id="KW-0406">Ion transport</keyword>
<name>A0A843XA81_COLES</name>
<evidence type="ECO:0000256" key="7">
    <source>
        <dbReference type="ARBA" id="ARBA00023136"/>
    </source>
</evidence>
<feature type="compositionally biased region" description="Basic and acidic residues" evidence="9">
    <location>
        <begin position="477"/>
        <end position="491"/>
    </location>
</feature>
<evidence type="ECO:0000256" key="1">
    <source>
        <dbReference type="ARBA" id="ARBA00004141"/>
    </source>
</evidence>
<dbReference type="EMBL" id="NMUH01006903">
    <property type="protein sequence ID" value="MQM16231.1"/>
    <property type="molecule type" value="Genomic_DNA"/>
</dbReference>
<organism evidence="11 12">
    <name type="scientific">Colocasia esculenta</name>
    <name type="common">Wild taro</name>
    <name type="synonym">Arum esculentum</name>
    <dbReference type="NCBI Taxonomy" id="4460"/>
    <lineage>
        <taxon>Eukaryota</taxon>
        <taxon>Viridiplantae</taxon>
        <taxon>Streptophyta</taxon>
        <taxon>Embryophyta</taxon>
        <taxon>Tracheophyta</taxon>
        <taxon>Spermatophyta</taxon>
        <taxon>Magnoliopsida</taxon>
        <taxon>Liliopsida</taxon>
        <taxon>Araceae</taxon>
        <taxon>Aroideae</taxon>
        <taxon>Colocasieae</taxon>
        <taxon>Colocasia</taxon>
    </lineage>
</organism>
<evidence type="ECO:0008006" key="13">
    <source>
        <dbReference type="Google" id="ProtNLM"/>
    </source>
</evidence>
<sequence length="525" mass="56993">MVNGKQPMMDLEWRVTVPDGSSVRFEAESGLVRRLSSALLNAIHALWLKVSGFFKKAWKMGMDDPRKVVHCFKVGLALALVSLFYYTRPLYDGVGGSSMWAVMTVVVIFEFTVGGTLYKGFNRVMATLLGGALGLGIHALADIAGEKGEPIILDASLFLLASAATFSRFIPQVRALFDYGVTIFILTYSLVSVSSYRVDKLINLAQQRMSTIAIGCSICLVISILIRPVWAGQDLHLIIIRHMEKLASSIEGNVADYFKEDGSGGSNGKPSQRSQDYKCVLNSKASEESLFNLARWEPAHGGFGFRHPWKQYLAIGASLRRCAYCVEALHGTLNSQALHGRAPDFMKEHLSGPCEEVSSQVCRVLRELANSVKTMTKSGRMDFFLGEMNSAVEDLQSALRSLPYQPVASFTSQASPPAATPVEEAGKEKVQPISPKPSVVVILEALPLATVASLLIEISARMECVADVVDTLSEQAKFKPASDEKPEKQGEATHPASNPQGQEAVKGAQNWSNKLNGPAASTAFA</sequence>
<evidence type="ECO:0000256" key="3">
    <source>
        <dbReference type="ARBA" id="ARBA00022448"/>
    </source>
</evidence>
<feature type="transmembrane region" description="Helical" evidence="10">
    <location>
        <begin position="176"/>
        <end position="198"/>
    </location>
</feature>
<keyword evidence="5 10" id="KW-1133">Transmembrane helix</keyword>
<evidence type="ECO:0000256" key="8">
    <source>
        <dbReference type="ARBA" id="ARBA00023303"/>
    </source>
</evidence>
<dbReference type="GO" id="GO:0016020">
    <property type="term" value="C:membrane"/>
    <property type="evidence" value="ECO:0007669"/>
    <property type="project" value="UniProtKB-SubCell"/>
</dbReference>
<comment type="similarity">
    <text evidence="2">Belongs to the aromatic acid exporter (TC 2.A.85) family.</text>
</comment>
<keyword evidence="3" id="KW-0813">Transport</keyword>
<evidence type="ECO:0000313" key="12">
    <source>
        <dbReference type="Proteomes" id="UP000652761"/>
    </source>
</evidence>
<dbReference type="AlphaFoldDB" id="A0A843XA81"/>
<dbReference type="Pfam" id="PF11744">
    <property type="entry name" value="ALMT"/>
    <property type="match status" value="1"/>
</dbReference>
<evidence type="ECO:0000256" key="10">
    <source>
        <dbReference type="SAM" id="Phobius"/>
    </source>
</evidence>
<evidence type="ECO:0000256" key="2">
    <source>
        <dbReference type="ARBA" id="ARBA00007079"/>
    </source>
</evidence>
<dbReference type="GO" id="GO:0015743">
    <property type="term" value="P:malate transport"/>
    <property type="evidence" value="ECO:0007669"/>
    <property type="project" value="InterPro"/>
</dbReference>